<dbReference type="InterPro" id="IPR000160">
    <property type="entry name" value="GGDEF_dom"/>
</dbReference>
<dbReference type="InterPro" id="IPR029787">
    <property type="entry name" value="Nucleotide_cyclase"/>
</dbReference>
<dbReference type="SMART" id="SM00267">
    <property type="entry name" value="GGDEF"/>
    <property type="match status" value="1"/>
</dbReference>
<keyword evidence="1" id="KW-0472">Membrane</keyword>
<sequence length="678" mass="74240">MATLTLELVLFAAQSLGAVLQAAIFAYYFRVYRHPHLRLWGMSFAALALYLTLAWLATGLADAGEGAPLVSARSMFTVMSLGAAYAQAVLVAFATYAAVASRPLPPRWLRYTMSGALAFAAVCALAFANDPAAMTQRALLRDGLRQAITAATYLSAAAVLWRFVRRTSMGGRIAAAALGLYGLEMLWALILLAGQAYTAHPLPWLRYTGVLDLAAQQLIGFGLVIWLLEDERTRAQKADQALRQLRDFDPVTGFPNRRRLLADLEMQLRQTNHRTAALLVRLDQADTLAGTLGVITAETLIAEAANRIESCAHPGWPRPARLSDDRIVQVVPRVSNFGDLATVADDLLAAIRAPFYDAGRELALSASIGIAVSPDDALKPGTLIAAAESACQRAHDVGGNRFQFFSAEMNALALTRLGLQAELRRALQHEEFELFYQPIFTRGAHRVCGAEALVRWRHPKRGVLPPALFMDEIEHLGLIEDLDRYVLESACREARLWEQRHDAEIGVAVNISARSFEREHFPELVRNVLYASGLTPHRLELEIVESSALGDADRTIECLHRLRALGVRVALDDFGTGYSSLSHLRQLPVDTLKIDRSFVDNVLGDTPDAAIVAAMITLARSLGLDVVAEGIETSSQLAWFEHHGVDRLQGFLFSQPLERDMLRQLVAEGGQPSRAAGS</sequence>
<evidence type="ECO:0000313" key="5">
    <source>
        <dbReference type="EMBL" id="GAP65417.1"/>
    </source>
</evidence>
<keyword evidence="6" id="KW-1185">Reference proteome</keyword>
<evidence type="ECO:0000313" key="6">
    <source>
        <dbReference type="Proteomes" id="UP000253740"/>
    </source>
</evidence>
<reference evidence="4" key="1">
    <citation type="submission" date="2015-03" db="EMBL/GenBank/DDBJ databases">
        <title>Draft genome sequence of Mizugakiibacter sediminis skMP5.</title>
        <authorList>
            <person name="Watanabe T."/>
            <person name="Kojima H."/>
            <person name="Fukui M."/>
        </authorList>
    </citation>
    <scope>NUCLEOTIDE SEQUENCE</scope>
    <source>
        <strain evidence="4">SkMP5</strain>
    </source>
</reference>
<dbReference type="InterPro" id="IPR001633">
    <property type="entry name" value="EAL_dom"/>
</dbReference>
<evidence type="ECO:0000259" key="3">
    <source>
        <dbReference type="PROSITE" id="PS50887"/>
    </source>
</evidence>
<evidence type="ECO:0000259" key="2">
    <source>
        <dbReference type="PROSITE" id="PS50883"/>
    </source>
</evidence>
<dbReference type="AlphaFoldDB" id="A0A0K8QLV0"/>
<dbReference type="PANTHER" id="PTHR33121:SF70">
    <property type="entry name" value="SIGNALING PROTEIN YKOW"/>
    <property type="match status" value="1"/>
</dbReference>
<dbReference type="SUPFAM" id="SSF141868">
    <property type="entry name" value="EAL domain-like"/>
    <property type="match status" value="1"/>
</dbReference>
<dbReference type="SUPFAM" id="SSF55073">
    <property type="entry name" value="Nucleotide cyclase"/>
    <property type="match status" value="1"/>
</dbReference>
<dbReference type="Pfam" id="PF00563">
    <property type="entry name" value="EAL"/>
    <property type="match status" value="1"/>
</dbReference>
<keyword evidence="1" id="KW-0812">Transmembrane</keyword>
<feature type="transmembrane region" description="Helical" evidence="1">
    <location>
        <begin position="78"/>
        <end position="99"/>
    </location>
</feature>
<dbReference type="InterPro" id="IPR043128">
    <property type="entry name" value="Rev_trsase/Diguanyl_cyclase"/>
</dbReference>
<dbReference type="STRING" id="1475481.GCA_000953855_00716"/>
<dbReference type="EMBL" id="DF952378">
    <property type="protein sequence ID" value="GAN43688.1"/>
    <property type="molecule type" value="Genomic_DNA"/>
</dbReference>
<dbReference type="Gene3D" id="3.30.70.270">
    <property type="match status" value="1"/>
</dbReference>
<feature type="domain" description="GGDEF" evidence="3">
    <location>
        <begin position="273"/>
        <end position="407"/>
    </location>
</feature>
<dbReference type="RefSeq" id="WP_062535158.1">
    <property type="nucleotide sequence ID" value="NZ_DF970160.1"/>
</dbReference>
<reference evidence="5" key="2">
    <citation type="submission" date="2015-08" db="EMBL/GenBank/DDBJ databases">
        <title>Complete DNA Sequence of Pseudomonas syringae pv. actinidiae, the Causal Agent of Kiwifruit Canker Disease.</title>
        <authorList>
            <person name="Rikkerink E.H.A."/>
            <person name="Fineran P.C."/>
        </authorList>
    </citation>
    <scope>NUCLEOTIDE SEQUENCE</scope>
    <source>
        <strain evidence="5">SkMP5</strain>
    </source>
</reference>
<gene>
    <name evidence="4" type="ORF">MBSD_0197</name>
    <name evidence="5" type="ORF">MBSD_n0706</name>
</gene>
<dbReference type="Proteomes" id="UP000253740">
    <property type="component" value="Unassembled WGS sequence"/>
</dbReference>
<feature type="domain" description="EAL" evidence="2">
    <location>
        <begin position="416"/>
        <end position="670"/>
    </location>
</feature>
<feature type="transmembrane region" description="Helical" evidence="1">
    <location>
        <begin position="108"/>
        <end position="127"/>
    </location>
</feature>
<dbReference type="GO" id="GO:0071111">
    <property type="term" value="F:cyclic-guanylate-specific phosphodiesterase activity"/>
    <property type="evidence" value="ECO:0007669"/>
    <property type="project" value="InterPro"/>
</dbReference>
<dbReference type="InterPro" id="IPR035919">
    <property type="entry name" value="EAL_sf"/>
</dbReference>
<feature type="transmembrane region" description="Helical" evidence="1">
    <location>
        <begin position="39"/>
        <end position="58"/>
    </location>
</feature>
<feature type="transmembrane region" description="Helical" evidence="1">
    <location>
        <begin position="176"/>
        <end position="198"/>
    </location>
</feature>
<dbReference type="Pfam" id="PF00990">
    <property type="entry name" value="GGDEF"/>
    <property type="match status" value="1"/>
</dbReference>
<dbReference type="PANTHER" id="PTHR33121">
    <property type="entry name" value="CYCLIC DI-GMP PHOSPHODIESTERASE PDEF"/>
    <property type="match status" value="1"/>
</dbReference>
<feature type="transmembrane region" description="Helical" evidence="1">
    <location>
        <begin position="6"/>
        <end position="27"/>
    </location>
</feature>
<evidence type="ECO:0000313" key="4">
    <source>
        <dbReference type="EMBL" id="GAN43688.1"/>
    </source>
</evidence>
<dbReference type="SMART" id="SM00052">
    <property type="entry name" value="EAL"/>
    <property type="match status" value="1"/>
</dbReference>
<proteinExistence type="predicted"/>
<dbReference type="OrthoDB" id="9804951at2"/>
<evidence type="ECO:0000256" key="1">
    <source>
        <dbReference type="SAM" id="Phobius"/>
    </source>
</evidence>
<dbReference type="PROSITE" id="PS50883">
    <property type="entry name" value="EAL"/>
    <property type="match status" value="1"/>
</dbReference>
<name>A0A0K8QLV0_9GAMM</name>
<feature type="transmembrane region" description="Helical" evidence="1">
    <location>
        <begin position="147"/>
        <end position="164"/>
    </location>
</feature>
<dbReference type="EMBL" id="DF970160">
    <property type="protein sequence ID" value="GAP65417.1"/>
    <property type="molecule type" value="Genomic_DNA"/>
</dbReference>
<accession>A0A0K8QLV0</accession>
<dbReference type="PROSITE" id="PS50887">
    <property type="entry name" value="GGDEF"/>
    <property type="match status" value="1"/>
</dbReference>
<dbReference type="CDD" id="cd01948">
    <property type="entry name" value="EAL"/>
    <property type="match status" value="1"/>
</dbReference>
<organism evidence="5">
    <name type="scientific">Mizugakiibacter sediminis</name>
    <dbReference type="NCBI Taxonomy" id="1475481"/>
    <lineage>
        <taxon>Bacteria</taxon>
        <taxon>Pseudomonadati</taxon>
        <taxon>Pseudomonadota</taxon>
        <taxon>Gammaproteobacteria</taxon>
        <taxon>Lysobacterales</taxon>
        <taxon>Rhodanobacteraceae</taxon>
        <taxon>Mizugakiibacter</taxon>
    </lineage>
</organism>
<protein>
    <submittedName>
        <fullName evidence="5">Diguanylate cyclase/phosphodiesterase with PAS/PAC sensor</fullName>
    </submittedName>
</protein>
<dbReference type="Gene3D" id="3.20.20.450">
    <property type="entry name" value="EAL domain"/>
    <property type="match status" value="1"/>
</dbReference>
<dbReference type="InterPro" id="IPR050706">
    <property type="entry name" value="Cyclic-di-GMP_PDE-like"/>
</dbReference>
<keyword evidence="1" id="KW-1133">Transmembrane helix</keyword>
<dbReference type="HOGENOM" id="CLU_000445_70_49_6"/>